<evidence type="ECO:0000313" key="5">
    <source>
        <dbReference type="Proteomes" id="UP000176299"/>
    </source>
</evidence>
<dbReference type="GO" id="GO:0071555">
    <property type="term" value="P:cell wall organization"/>
    <property type="evidence" value="ECO:0007669"/>
    <property type="project" value="UniProtKB-KW"/>
</dbReference>
<keyword evidence="2" id="KW-0133">Cell shape</keyword>
<dbReference type="STRING" id="1802591.A2113_03275"/>
<name>A0A1G1W3P4_9BACT</name>
<dbReference type="GO" id="GO:0008360">
    <property type="term" value="P:regulation of cell shape"/>
    <property type="evidence" value="ECO:0007669"/>
    <property type="project" value="UniProtKB-KW"/>
</dbReference>
<comment type="caution">
    <text evidence="4">The sequence shown here is derived from an EMBL/GenBank/DDBJ whole genome shotgun (WGS) entry which is preliminary data.</text>
</comment>
<comment type="catalytic activity">
    <reaction evidence="2">
        <text>beta-D-GlcNAc-(1-&gt;4)-Mur2Ac(oyl-L-Ala-gamma-D-Glu-L-Lys-D-Ala-D-Ala)-di-trans,octa-cis-undecaprenyl diphosphate + L-glutamine + ATP + H2O = beta-D-GlcNAc-(1-&gt;4)-Mur2Ac(oyl-L-Ala-D-isoglutaminyl-L-Lys-D-Ala-D-Ala)-di-trans,octa-cis-undecaprenyl diphosphate + L-glutamate + ADP + phosphate + H(+)</text>
        <dbReference type="Rhea" id="RHEA:57928"/>
        <dbReference type="ChEBI" id="CHEBI:15377"/>
        <dbReference type="ChEBI" id="CHEBI:15378"/>
        <dbReference type="ChEBI" id="CHEBI:29985"/>
        <dbReference type="ChEBI" id="CHEBI:30616"/>
        <dbReference type="ChEBI" id="CHEBI:43474"/>
        <dbReference type="ChEBI" id="CHEBI:58359"/>
        <dbReference type="ChEBI" id="CHEBI:60033"/>
        <dbReference type="ChEBI" id="CHEBI:62233"/>
        <dbReference type="ChEBI" id="CHEBI:456216"/>
        <dbReference type="EC" id="6.3.5.13"/>
    </reaction>
</comment>
<dbReference type="InterPro" id="IPR011698">
    <property type="entry name" value="GATase_3"/>
</dbReference>
<feature type="domain" description="CobB/CobQ-like glutamine amidotransferase" evidence="3">
    <location>
        <begin position="1"/>
        <end position="192"/>
    </location>
</feature>
<dbReference type="AlphaFoldDB" id="A0A1G1W3P4"/>
<dbReference type="Proteomes" id="UP000176299">
    <property type="component" value="Unassembled WGS sequence"/>
</dbReference>
<dbReference type="CDD" id="cd01750">
    <property type="entry name" value="GATase1_CobQ"/>
    <property type="match status" value="1"/>
</dbReference>
<accession>A0A1G1W3P4</accession>
<comment type="subunit">
    <text evidence="2">Forms a heterodimer with MurT.</text>
</comment>
<organism evidence="4 5">
    <name type="scientific">Candidatus Woykebacteria bacterium GWA1_44_8</name>
    <dbReference type="NCBI Taxonomy" id="1802591"/>
    <lineage>
        <taxon>Bacteria</taxon>
        <taxon>Candidatus Woykeibacteriota</taxon>
    </lineage>
</organism>
<comment type="catalytic activity">
    <reaction evidence="2">
        <text>L-glutamine + H2O = L-glutamate + NH4(+)</text>
        <dbReference type="Rhea" id="RHEA:15889"/>
        <dbReference type="ChEBI" id="CHEBI:15377"/>
        <dbReference type="ChEBI" id="CHEBI:28938"/>
        <dbReference type="ChEBI" id="CHEBI:29985"/>
        <dbReference type="ChEBI" id="CHEBI:58359"/>
        <dbReference type="EC" id="3.5.1.2"/>
    </reaction>
</comment>
<feature type="binding site" evidence="2">
    <location>
        <position position="116"/>
    </location>
    <ligand>
        <name>substrate</name>
    </ligand>
</feature>
<dbReference type="Gene3D" id="3.40.50.880">
    <property type="match status" value="1"/>
</dbReference>
<dbReference type="EC" id="6.3.5.13" evidence="2"/>
<keyword evidence="1 2" id="KW-0315">Glutamine amidotransferase</keyword>
<comment type="function">
    <text evidence="2">The lipid II isoglutaminyl synthase complex catalyzes the formation of alpha-D-isoglutamine in the cell wall lipid II stem peptide. The GatD subunit catalyzes the hydrolysis of glutamine to glutamate and ammonia. The resulting ammonia molecule is channeled to the active site of MurT.</text>
</comment>
<dbReference type="HAMAP" id="MF_02213">
    <property type="entry name" value="Lipid_II_synth_GatD"/>
    <property type="match status" value="1"/>
</dbReference>
<comment type="pathway">
    <text evidence="2">Cell wall biogenesis; peptidoglycan biosynthesis.</text>
</comment>
<dbReference type="InterPro" id="IPR043702">
    <property type="entry name" value="Lipid_II_synth_GatD"/>
</dbReference>
<dbReference type="PANTHER" id="PTHR21343:SF9">
    <property type="entry name" value="LIPID II ISOGLUTAMINYL SYNTHASE (GLUTAMINE-HYDROLYZING) SUBUNIT GATD"/>
    <property type="match status" value="1"/>
</dbReference>
<feature type="active site" description="Nucleophile" evidence="2">
    <location>
        <position position="82"/>
    </location>
</feature>
<dbReference type="PANTHER" id="PTHR21343">
    <property type="entry name" value="DETHIOBIOTIN SYNTHETASE"/>
    <property type="match status" value="1"/>
</dbReference>
<dbReference type="GO" id="GO:0016740">
    <property type="term" value="F:transferase activity"/>
    <property type="evidence" value="ECO:0007669"/>
    <property type="project" value="UniProtKB-KW"/>
</dbReference>
<dbReference type="GO" id="GO:0004359">
    <property type="term" value="F:glutaminase activity"/>
    <property type="evidence" value="ECO:0007669"/>
    <property type="project" value="UniProtKB-UniRule"/>
</dbReference>
<keyword evidence="4" id="KW-0808">Transferase</keyword>
<gene>
    <name evidence="2" type="primary">gatD</name>
    <name evidence="4" type="ORF">A2113_03275</name>
</gene>
<proteinExistence type="inferred from homology"/>
<keyword evidence="2" id="KW-0378">Hydrolase</keyword>
<evidence type="ECO:0000256" key="1">
    <source>
        <dbReference type="ARBA" id="ARBA00022962"/>
    </source>
</evidence>
<reference evidence="4 5" key="1">
    <citation type="journal article" date="2016" name="Nat. Commun.">
        <title>Thousands of microbial genomes shed light on interconnected biogeochemical processes in an aquifer system.</title>
        <authorList>
            <person name="Anantharaman K."/>
            <person name="Brown C.T."/>
            <person name="Hug L.A."/>
            <person name="Sharon I."/>
            <person name="Castelle C.J."/>
            <person name="Probst A.J."/>
            <person name="Thomas B.C."/>
            <person name="Singh A."/>
            <person name="Wilkins M.J."/>
            <person name="Karaoz U."/>
            <person name="Brodie E.L."/>
            <person name="Williams K.H."/>
            <person name="Hubbard S.S."/>
            <person name="Banfield J.F."/>
        </authorList>
    </citation>
    <scope>NUCLEOTIDE SEQUENCE [LARGE SCALE GENOMIC DNA]</scope>
</reference>
<feature type="active site" evidence="2">
    <location>
        <position position="185"/>
    </location>
</feature>
<comment type="similarity">
    <text evidence="2">Belongs to the CobB/CobQ family. GatD subfamily.</text>
</comment>
<evidence type="ECO:0000259" key="3">
    <source>
        <dbReference type="Pfam" id="PF07685"/>
    </source>
</evidence>
<evidence type="ECO:0000313" key="4">
    <source>
        <dbReference type="EMBL" id="OGY22295.1"/>
    </source>
</evidence>
<dbReference type="EC" id="3.5.1.2" evidence="2"/>
<protein>
    <recommendedName>
        <fullName evidence="2">Lipid II isoglutaminyl synthase (glutamine-hydrolyzing) subunit GatD</fullName>
        <ecNumber evidence="2">6.3.5.13</ecNumber>
    </recommendedName>
    <alternativeName>
        <fullName evidence="2">Lipid II isoglutaminyl synthase glutaminase subunit</fullName>
        <ecNumber evidence="2">3.5.1.2</ecNumber>
    </alternativeName>
</protein>
<evidence type="ECO:0000256" key="2">
    <source>
        <dbReference type="HAMAP-Rule" id="MF_02213"/>
    </source>
</evidence>
<dbReference type="Pfam" id="PF07685">
    <property type="entry name" value="GATase_3"/>
    <property type="match status" value="1"/>
</dbReference>
<dbReference type="GO" id="GO:0140282">
    <property type="term" value="F:carbon-nitrogen ligase activity on lipid II"/>
    <property type="evidence" value="ECO:0007669"/>
    <property type="project" value="UniProtKB-UniRule"/>
</dbReference>
<keyword evidence="2" id="KW-0573">Peptidoglycan synthesis</keyword>
<dbReference type="InterPro" id="IPR033949">
    <property type="entry name" value="CobQ_GATase1"/>
</dbReference>
<dbReference type="SUPFAM" id="SSF52317">
    <property type="entry name" value="Class I glutamine amidotransferase-like"/>
    <property type="match status" value="1"/>
</dbReference>
<sequence>MSTYGDRGNVLTIWQRCRWRGIEVEVKEIDLKEKINPAEIDFYFFGGGQDQAQKIVSSDLQRYKKDDLRKAARLGAVFFAICGGYQLLGHYYRPALGDELTGLGLLDVVTVAGNQRMIGNIVVELNEKLKLNKENLLVGFENHSGRTYIGKRAAALGKVVVGYGNNGEDRTEGAYQGNVFGCYLHGPILPKNPNFTDFLIEKALFRRFGKIQLTKLDNDLEDKAHEVAIERARESR</sequence>
<dbReference type="GO" id="GO:0009252">
    <property type="term" value="P:peptidoglycan biosynthetic process"/>
    <property type="evidence" value="ECO:0007669"/>
    <property type="project" value="UniProtKB-UniRule"/>
</dbReference>
<dbReference type="GO" id="GO:0009236">
    <property type="term" value="P:cobalamin biosynthetic process"/>
    <property type="evidence" value="ECO:0007669"/>
    <property type="project" value="InterPro"/>
</dbReference>
<keyword evidence="2" id="KW-0961">Cell wall biogenesis/degradation</keyword>
<dbReference type="EMBL" id="MHCN01000007">
    <property type="protein sequence ID" value="OGY22295.1"/>
    <property type="molecule type" value="Genomic_DNA"/>
</dbReference>
<dbReference type="UniPathway" id="UPA00219"/>
<dbReference type="PROSITE" id="PS51274">
    <property type="entry name" value="GATASE_COBBQ"/>
    <property type="match status" value="1"/>
</dbReference>
<keyword evidence="2" id="KW-0436">Ligase</keyword>
<dbReference type="InterPro" id="IPR029062">
    <property type="entry name" value="Class_I_gatase-like"/>
</dbReference>